<keyword evidence="3 8" id="KW-0812">Transmembrane</keyword>
<evidence type="ECO:0000256" key="9">
    <source>
        <dbReference type="PIRNR" id="PIRNR002869"/>
    </source>
</evidence>
<sequence>MLVVNRIISKSQEFLNRKSNSILSAAVIIGISYLGSALLGLIRNHLLAARFFGGMEADLDVYFAAFVIPDTVFQLLVVGAVSAAFIPVYQEYCNKSNEAANKLANTALTSIGFFLFIFSVIIVVFARPLAGLLAHFPPEKLDLMANLIRLMSVAQILFAVSAFLTGVLQSQRRFLIPALAPLLYNVGTITGIYFLSSRYGIYSAAIGVVFGAFLHMAIQLPTAGALGYWPKINWDPHHPGVFSMLRLMPPRALALGIDQIERWVAVNLASLLAAGSISIFNFARQLYVLPISLFGVSLSQASFPTLAQEALLDDKTRFKGTLSKSILQIFFFALPASVLVLVLRVPLVRLAFGAKNFPWEATLLTGKALAFLSLAIAPQAVTNTLTRALHALKDTKTPLIIGFITMIVFVGMAYLLGFVTERDVAGITLAMSIGNLLDFILSYVAVRRKVGPLGISVRMIKMIFVSFFTGFSLWAPMRLLDQLIFDTTRTVPLITLTLVVSMVGFSVYLFFCWLFDIEELQDVLDIVKKIGNWRKILASSDEVLETTPNSI</sequence>
<evidence type="ECO:0000256" key="6">
    <source>
        <dbReference type="ARBA" id="ARBA00022989"/>
    </source>
</evidence>
<dbReference type="EMBL" id="PFAE01000070">
    <property type="protein sequence ID" value="PIR99332.1"/>
    <property type="molecule type" value="Genomic_DNA"/>
</dbReference>
<dbReference type="PRINTS" id="PR01806">
    <property type="entry name" value="VIRFACTRMVIN"/>
</dbReference>
<keyword evidence="7 8" id="KW-0472">Membrane</keyword>
<dbReference type="Pfam" id="PF03023">
    <property type="entry name" value="MurJ"/>
    <property type="match status" value="1"/>
</dbReference>
<dbReference type="InterPro" id="IPR051050">
    <property type="entry name" value="Lipid_II_flippase_MurJ/MviN"/>
</dbReference>
<protein>
    <recommendedName>
        <fullName evidence="8">Probable lipid II flippase MurJ</fullName>
    </recommendedName>
</protein>
<accession>A0A2H0VJQ6</accession>
<feature type="transmembrane region" description="Helical" evidence="8">
    <location>
        <begin position="62"/>
        <end position="86"/>
    </location>
</feature>
<dbReference type="UniPathway" id="UPA00219"/>
<comment type="pathway">
    <text evidence="8">Cell wall biogenesis; peptidoglycan biosynthesis.</text>
</comment>
<evidence type="ECO:0000256" key="8">
    <source>
        <dbReference type="HAMAP-Rule" id="MF_02078"/>
    </source>
</evidence>
<dbReference type="PIRSF" id="PIRSF002869">
    <property type="entry name" value="MviN"/>
    <property type="match status" value="1"/>
</dbReference>
<keyword evidence="8 9" id="KW-0961">Cell wall biogenesis/degradation</keyword>
<feature type="transmembrane region" description="Helical" evidence="8">
    <location>
        <begin position="368"/>
        <end position="386"/>
    </location>
</feature>
<feature type="transmembrane region" description="Helical" evidence="8">
    <location>
        <begin position="21"/>
        <end position="42"/>
    </location>
</feature>
<dbReference type="GO" id="GO:0009252">
    <property type="term" value="P:peptidoglycan biosynthetic process"/>
    <property type="evidence" value="ECO:0007669"/>
    <property type="project" value="UniProtKB-UniRule"/>
</dbReference>
<gene>
    <name evidence="10" type="primary">mviN</name>
    <name evidence="8" type="synonym">murJ</name>
    <name evidence="10" type="ORF">COT86_04570</name>
</gene>
<dbReference type="GO" id="GO:0015648">
    <property type="term" value="F:lipid-linked peptidoglycan transporter activity"/>
    <property type="evidence" value="ECO:0007669"/>
    <property type="project" value="UniProtKB-UniRule"/>
</dbReference>
<feature type="transmembrane region" description="Helical" evidence="8">
    <location>
        <begin position="458"/>
        <end position="479"/>
    </location>
</feature>
<dbReference type="GO" id="GO:0008360">
    <property type="term" value="P:regulation of cell shape"/>
    <property type="evidence" value="ECO:0007669"/>
    <property type="project" value="UniProtKB-UniRule"/>
</dbReference>
<feature type="transmembrane region" description="Helical" evidence="8">
    <location>
        <begin position="491"/>
        <end position="515"/>
    </location>
</feature>
<name>A0A2H0VJQ6_9BACT</name>
<dbReference type="GO" id="GO:0071555">
    <property type="term" value="P:cell wall organization"/>
    <property type="evidence" value="ECO:0007669"/>
    <property type="project" value="UniProtKB-UniRule"/>
</dbReference>
<feature type="transmembrane region" description="Helical" evidence="8">
    <location>
        <begin position="424"/>
        <end position="446"/>
    </location>
</feature>
<evidence type="ECO:0000313" key="11">
    <source>
        <dbReference type="Proteomes" id="UP000230730"/>
    </source>
</evidence>
<feature type="transmembrane region" description="Helical" evidence="8">
    <location>
        <begin position="326"/>
        <end position="348"/>
    </location>
</feature>
<dbReference type="GO" id="GO:0005886">
    <property type="term" value="C:plasma membrane"/>
    <property type="evidence" value="ECO:0007669"/>
    <property type="project" value="UniProtKB-SubCell"/>
</dbReference>
<dbReference type="CDD" id="cd13123">
    <property type="entry name" value="MATE_MurJ_like"/>
    <property type="match status" value="1"/>
</dbReference>
<dbReference type="PANTHER" id="PTHR47019">
    <property type="entry name" value="LIPID II FLIPPASE MURJ"/>
    <property type="match status" value="1"/>
</dbReference>
<evidence type="ECO:0000256" key="1">
    <source>
        <dbReference type="ARBA" id="ARBA00004651"/>
    </source>
</evidence>
<dbReference type="PANTHER" id="PTHR47019:SF1">
    <property type="entry name" value="LIPID II FLIPPASE MURJ"/>
    <property type="match status" value="1"/>
</dbReference>
<reference evidence="11" key="1">
    <citation type="submission" date="2017-09" db="EMBL/GenBank/DDBJ databases">
        <title>Depth-based differentiation of microbial function through sediment-hosted aquifers and enrichment of novel symbionts in the deep terrestrial subsurface.</title>
        <authorList>
            <person name="Probst A.J."/>
            <person name="Ladd B."/>
            <person name="Jarett J.K."/>
            <person name="Geller-Mcgrath D.E."/>
            <person name="Sieber C.M.K."/>
            <person name="Emerson J.B."/>
            <person name="Anantharaman K."/>
            <person name="Thomas B.C."/>
            <person name="Malmstrom R."/>
            <person name="Stieglmeier M."/>
            <person name="Klingl A."/>
            <person name="Woyke T."/>
            <person name="Ryan C.M."/>
            <person name="Banfield J.F."/>
        </authorList>
    </citation>
    <scope>NUCLEOTIDE SEQUENCE [LARGE SCALE GENOMIC DNA]</scope>
</reference>
<evidence type="ECO:0000313" key="10">
    <source>
        <dbReference type="EMBL" id="PIR99332.1"/>
    </source>
</evidence>
<evidence type="ECO:0000256" key="2">
    <source>
        <dbReference type="ARBA" id="ARBA00022475"/>
    </source>
</evidence>
<dbReference type="GO" id="GO:0034204">
    <property type="term" value="P:lipid translocation"/>
    <property type="evidence" value="ECO:0007669"/>
    <property type="project" value="TreeGrafter"/>
</dbReference>
<dbReference type="NCBIfam" id="TIGR01695">
    <property type="entry name" value="murJ_mviN"/>
    <property type="match status" value="1"/>
</dbReference>
<keyword evidence="5 8" id="KW-0573">Peptidoglycan synthesis</keyword>
<organism evidence="10 11">
    <name type="scientific">Candidatus Collierbacteria bacterium CG10_big_fil_rev_8_21_14_0_10_43_36</name>
    <dbReference type="NCBI Taxonomy" id="1974534"/>
    <lineage>
        <taxon>Bacteria</taxon>
        <taxon>Candidatus Collieribacteriota</taxon>
    </lineage>
</organism>
<evidence type="ECO:0000256" key="5">
    <source>
        <dbReference type="ARBA" id="ARBA00022984"/>
    </source>
</evidence>
<evidence type="ECO:0000256" key="7">
    <source>
        <dbReference type="ARBA" id="ARBA00023136"/>
    </source>
</evidence>
<dbReference type="Proteomes" id="UP000230730">
    <property type="component" value="Unassembled WGS sequence"/>
</dbReference>
<evidence type="ECO:0000256" key="3">
    <source>
        <dbReference type="ARBA" id="ARBA00022692"/>
    </source>
</evidence>
<comment type="subcellular location">
    <subcellularLocation>
        <location evidence="1 8">Cell membrane</location>
        <topology evidence="1 8">Multi-pass membrane protein</topology>
    </subcellularLocation>
</comment>
<dbReference type="HAMAP" id="MF_02078">
    <property type="entry name" value="MurJ_MviN"/>
    <property type="match status" value="1"/>
</dbReference>
<comment type="similarity">
    <text evidence="8 9">Belongs to the MurJ/MviN family.</text>
</comment>
<feature type="transmembrane region" description="Helical" evidence="8">
    <location>
        <begin position="107"/>
        <end position="127"/>
    </location>
</feature>
<keyword evidence="4 8" id="KW-0133">Cell shape</keyword>
<feature type="transmembrane region" description="Helical" evidence="8">
    <location>
        <begin position="174"/>
        <end position="195"/>
    </location>
</feature>
<keyword evidence="2 8" id="KW-1003">Cell membrane</keyword>
<comment type="function">
    <text evidence="8 9">Involved in peptidoglycan biosynthesis. Transports lipid-linked peptidoglycan precursors from the inner to the outer leaflet of the cytoplasmic membrane.</text>
</comment>
<keyword evidence="6 8" id="KW-1133">Transmembrane helix</keyword>
<feature type="transmembrane region" description="Helical" evidence="8">
    <location>
        <begin position="201"/>
        <end position="218"/>
    </location>
</feature>
<keyword evidence="8 9" id="KW-0813">Transport</keyword>
<comment type="caution">
    <text evidence="10">The sequence shown here is derived from an EMBL/GenBank/DDBJ whole genome shotgun (WGS) entry which is preliminary data.</text>
</comment>
<evidence type="ECO:0000256" key="4">
    <source>
        <dbReference type="ARBA" id="ARBA00022960"/>
    </source>
</evidence>
<dbReference type="AlphaFoldDB" id="A0A2H0VJQ6"/>
<feature type="transmembrane region" description="Helical" evidence="8">
    <location>
        <begin position="147"/>
        <end position="167"/>
    </location>
</feature>
<dbReference type="InterPro" id="IPR004268">
    <property type="entry name" value="MurJ"/>
</dbReference>
<feature type="transmembrane region" description="Helical" evidence="8">
    <location>
        <begin position="398"/>
        <end position="418"/>
    </location>
</feature>
<proteinExistence type="inferred from homology"/>